<proteinExistence type="predicted"/>
<gene>
    <name evidence="2" type="ORF">SAMN02745131_03115</name>
</gene>
<accession>A0A1M5D5K3</accession>
<dbReference type="InterPro" id="IPR010994">
    <property type="entry name" value="RuvA_2-like"/>
</dbReference>
<feature type="signal peptide" evidence="1">
    <location>
        <begin position="1"/>
        <end position="19"/>
    </location>
</feature>
<dbReference type="RefSeq" id="WP_072836263.1">
    <property type="nucleotide sequence ID" value="NZ_FQUU01000014.1"/>
</dbReference>
<keyword evidence="1" id="KW-0732">Signal</keyword>
<dbReference type="STRING" id="1121884.SAMN02745131_03115"/>
<reference evidence="2 3" key="1">
    <citation type="submission" date="2016-11" db="EMBL/GenBank/DDBJ databases">
        <authorList>
            <person name="Jaros S."/>
            <person name="Januszkiewicz K."/>
            <person name="Wedrychowicz H."/>
        </authorList>
    </citation>
    <scope>NUCLEOTIDE SEQUENCE [LARGE SCALE GENOMIC DNA]</scope>
    <source>
        <strain evidence="2 3">DSM 18119</strain>
    </source>
</reference>
<dbReference type="OrthoDB" id="9766750at2"/>
<dbReference type="Proteomes" id="UP000184048">
    <property type="component" value="Unassembled WGS sequence"/>
</dbReference>
<evidence type="ECO:0000256" key="1">
    <source>
        <dbReference type="SAM" id="SignalP"/>
    </source>
</evidence>
<name>A0A1M5D5K3_9BACT</name>
<evidence type="ECO:0000313" key="2">
    <source>
        <dbReference type="EMBL" id="SHF62135.1"/>
    </source>
</evidence>
<protein>
    <recommendedName>
        <fullName evidence="4">Helix-hairpin-helix motif-containing protein</fullName>
    </recommendedName>
</protein>
<evidence type="ECO:0000313" key="3">
    <source>
        <dbReference type="Proteomes" id="UP000184048"/>
    </source>
</evidence>
<dbReference type="AlphaFoldDB" id="A0A1M5D5K3"/>
<dbReference type="SUPFAM" id="SSF47781">
    <property type="entry name" value="RuvA domain 2-like"/>
    <property type="match status" value="1"/>
</dbReference>
<evidence type="ECO:0008006" key="4">
    <source>
        <dbReference type="Google" id="ProtNLM"/>
    </source>
</evidence>
<organism evidence="2 3">
    <name type="scientific">Flavisolibacter ginsengisoli DSM 18119</name>
    <dbReference type="NCBI Taxonomy" id="1121884"/>
    <lineage>
        <taxon>Bacteria</taxon>
        <taxon>Pseudomonadati</taxon>
        <taxon>Bacteroidota</taxon>
        <taxon>Chitinophagia</taxon>
        <taxon>Chitinophagales</taxon>
        <taxon>Chitinophagaceae</taxon>
        <taxon>Flavisolibacter</taxon>
    </lineage>
</organism>
<dbReference type="EMBL" id="FQUU01000014">
    <property type="protein sequence ID" value="SHF62135.1"/>
    <property type="molecule type" value="Genomic_DNA"/>
</dbReference>
<feature type="chain" id="PRO_5009909465" description="Helix-hairpin-helix motif-containing protein" evidence="1">
    <location>
        <begin position="20"/>
        <end position="671"/>
    </location>
</feature>
<keyword evidence="3" id="KW-1185">Reference proteome</keyword>
<sequence length="671" mass="76525">MNRFFFLFGVLLWASVVVAQDVPVKTQEQLENIAEAREEEDEQDDSYLLQLEYFLRNPLDLNAASEEELQGLRLLNGLQISNLLHYRQFAGKLINKYELQAIPGWDVFTINRILPYITLSSAVPVLQDLAGRFKNGNYTILSSASRILERSKGYDASLPNHYLGDPNHILFRYRYQYKNLLQYGILGEKDAGEQFFKGAQSKGFDFYSFHLFIKNIGKIKALAFGDYTVSLGQGLIQWQSFGLGKGTDVMGVKRQSPILLPYRSAGEFNFNRGMGMTIGIKKWETTVFFSYKKMNANLVDSIQAFSSILYSGLNRTNSEINDKNSVVDLSAGGNISYHSPGLKIGVNSVIHQFSIPFQKRKELYNLYAFAGSTLYNGSIDYSFTIRNMHFFGESAIDKDLNLALVNGSLISLDPKLDISLVYRSLSKAYQNIFGNAFTENSLPVNEKGLYTGIVLRPYTGWQLNAYADMFSFPWIKYRVDGPSQGREYMLQLEHQPSKETSIYLLYRNKNKPLNDTVGGMKFPVDKIKQNFRVHVATQLRNGLNFKARLEACWYNYNKPDAEQGFLGFIEGSKKVGKWSIGTRLQYFESDGYNSRIYAYENDVPFSFSIPAFFDTGFRYYCNIHCKLSKQLTFSARWAKTIFHNTQTIKTGLDQINGNAQSEIRAQLQLSL</sequence>